<dbReference type="GO" id="GO:0003677">
    <property type="term" value="F:DNA binding"/>
    <property type="evidence" value="ECO:0007669"/>
    <property type="project" value="UniProtKB-KW"/>
</dbReference>
<evidence type="ECO:0000256" key="1">
    <source>
        <dbReference type="ARBA" id="ARBA00004123"/>
    </source>
</evidence>
<dbReference type="Gene3D" id="2.40.330.10">
    <property type="entry name" value="DNA-binding pseudobarrel domain"/>
    <property type="match status" value="2"/>
</dbReference>
<sequence length="316" mass="36238">MASSSRRDDGDSPLPAKVPTFFKIVLDKALRDGRLEIPPAFVMKNEDCLPDSVFLKDPTGRVWRIESTRRCGKVWLQKGWSEFAKFYSLNHGYLLMFSHEGGFSHFLVRIFRRNTLEIDYPISSSHDGVPKLCGGFQLPKNEEHGDNVSVKILDSPRPKTRSRGGMYTDEEKTTRLSDRAFSRAVSFKSSNPFLVVKMQPSYIASQLRLSVPFVKQHVCARGICDMNLEISRRRSWPVKCRVGVYRRKQYARVYDGWKAFVRENRVKVGDACVFELINKGRTRNATFKISSDSSLSFTIHKRTFMAWATSGLGQRF</sequence>
<reference evidence="8" key="2">
    <citation type="submission" date="2019-10" db="EMBL/GenBank/DDBJ databases">
        <title>A de novo genome assembly of a pear dwarfing rootstock.</title>
        <authorList>
            <person name="Wang F."/>
            <person name="Wang J."/>
            <person name="Li S."/>
            <person name="Zhang Y."/>
            <person name="Fang M."/>
            <person name="Ma L."/>
            <person name="Zhao Y."/>
            <person name="Jiang S."/>
        </authorList>
    </citation>
    <scope>NUCLEOTIDE SEQUENCE [LARGE SCALE GENOMIC DNA]</scope>
</reference>
<evidence type="ECO:0000313" key="7">
    <source>
        <dbReference type="EMBL" id="KAB2635347.1"/>
    </source>
</evidence>
<reference evidence="7 8" key="3">
    <citation type="submission" date="2019-11" db="EMBL/GenBank/DDBJ databases">
        <title>A de novo genome assembly of a pear dwarfing rootstock.</title>
        <authorList>
            <person name="Wang F."/>
            <person name="Wang J."/>
            <person name="Li S."/>
            <person name="Zhang Y."/>
            <person name="Fang M."/>
            <person name="Ma L."/>
            <person name="Zhao Y."/>
            <person name="Jiang S."/>
        </authorList>
    </citation>
    <scope>NUCLEOTIDE SEQUENCE [LARGE SCALE GENOMIC DNA]</scope>
    <source>
        <strain evidence="7">S2</strain>
        <tissue evidence="7">Leaf</tissue>
    </source>
</reference>
<protein>
    <submittedName>
        <fullName evidence="7">B3 domain-containing transcription factor VRN1-like</fullName>
    </submittedName>
</protein>
<dbReference type="SMART" id="SM01019">
    <property type="entry name" value="B3"/>
    <property type="match status" value="2"/>
</dbReference>
<evidence type="ECO:0000256" key="2">
    <source>
        <dbReference type="ARBA" id="ARBA00023015"/>
    </source>
</evidence>
<keyword evidence="8" id="KW-1185">Reference proteome</keyword>
<evidence type="ECO:0000256" key="3">
    <source>
        <dbReference type="ARBA" id="ARBA00023125"/>
    </source>
</evidence>
<dbReference type="OrthoDB" id="1148297at2759"/>
<gene>
    <name evidence="7" type="ORF">D8674_025881</name>
</gene>
<dbReference type="SUPFAM" id="SSF101936">
    <property type="entry name" value="DNA-binding pseudobarrel domain"/>
    <property type="match status" value="2"/>
</dbReference>
<dbReference type="PROSITE" id="PS50863">
    <property type="entry name" value="B3"/>
    <property type="match status" value="2"/>
</dbReference>
<dbReference type="GO" id="GO:0005634">
    <property type="term" value="C:nucleus"/>
    <property type="evidence" value="ECO:0007669"/>
    <property type="project" value="UniProtKB-SubCell"/>
</dbReference>
<proteinExistence type="predicted"/>
<comment type="caution">
    <text evidence="7">The sequence shown here is derived from an EMBL/GenBank/DDBJ whole genome shotgun (WGS) entry which is preliminary data.</text>
</comment>
<dbReference type="InterPro" id="IPR015300">
    <property type="entry name" value="DNA-bd_pseudobarrel_sf"/>
</dbReference>
<evidence type="ECO:0000313" key="8">
    <source>
        <dbReference type="Proteomes" id="UP000327157"/>
    </source>
</evidence>
<reference evidence="7 8" key="1">
    <citation type="submission" date="2019-09" db="EMBL/GenBank/DDBJ databases">
        <authorList>
            <person name="Ou C."/>
        </authorList>
    </citation>
    <scope>NUCLEOTIDE SEQUENCE [LARGE SCALE GENOMIC DNA]</scope>
    <source>
        <strain evidence="7">S2</strain>
        <tissue evidence="7">Leaf</tissue>
    </source>
</reference>
<dbReference type="InterPro" id="IPR003340">
    <property type="entry name" value="B3_DNA-bd"/>
</dbReference>
<feature type="domain" description="TF-B3" evidence="6">
    <location>
        <begin position="20"/>
        <end position="114"/>
    </location>
</feature>
<dbReference type="CDD" id="cd10017">
    <property type="entry name" value="B3_DNA"/>
    <property type="match status" value="2"/>
</dbReference>
<dbReference type="PANTHER" id="PTHR31920:SF108">
    <property type="entry name" value="B3 DOMAIN-CONTAINING TRANSCRIPTION FACTOR VRN1-LIKE"/>
    <property type="match status" value="1"/>
</dbReference>
<keyword evidence="4" id="KW-0804">Transcription</keyword>
<dbReference type="AlphaFoldDB" id="A0A5N5I814"/>
<dbReference type="Pfam" id="PF02362">
    <property type="entry name" value="B3"/>
    <property type="match status" value="2"/>
</dbReference>
<dbReference type="EMBL" id="SMOL01000004">
    <property type="protein sequence ID" value="KAB2635347.1"/>
    <property type="molecule type" value="Genomic_DNA"/>
</dbReference>
<keyword evidence="2" id="KW-0805">Transcription regulation</keyword>
<name>A0A5N5I814_9ROSA</name>
<comment type="subcellular location">
    <subcellularLocation>
        <location evidence="1">Nucleus</location>
    </subcellularLocation>
</comment>
<dbReference type="Proteomes" id="UP000327157">
    <property type="component" value="Chromosome 5"/>
</dbReference>
<feature type="domain" description="TF-B3" evidence="6">
    <location>
        <begin position="234"/>
        <end position="303"/>
    </location>
</feature>
<organism evidence="7 8">
    <name type="scientific">Pyrus ussuriensis x Pyrus communis</name>
    <dbReference type="NCBI Taxonomy" id="2448454"/>
    <lineage>
        <taxon>Eukaryota</taxon>
        <taxon>Viridiplantae</taxon>
        <taxon>Streptophyta</taxon>
        <taxon>Embryophyta</taxon>
        <taxon>Tracheophyta</taxon>
        <taxon>Spermatophyta</taxon>
        <taxon>Magnoliopsida</taxon>
        <taxon>eudicotyledons</taxon>
        <taxon>Gunneridae</taxon>
        <taxon>Pentapetalae</taxon>
        <taxon>rosids</taxon>
        <taxon>fabids</taxon>
        <taxon>Rosales</taxon>
        <taxon>Rosaceae</taxon>
        <taxon>Amygdaloideae</taxon>
        <taxon>Maleae</taxon>
        <taxon>Pyrus</taxon>
    </lineage>
</organism>
<keyword evidence="5" id="KW-0539">Nucleus</keyword>
<keyword evidence="3" id="KW-0238">DNA-binding</keyword>
<evidence type="ECO:0000259" key="6">
    <source>
        <dbReference type="PROSITE" id="PS50863"/>
    </source>
</evidence>
<dbReference type="PANTHER" id="PTHR31920">
    <property type="entry name" value="B3 DOMAIN-CONTAINING"/>
    <property type="match status" value="1"/>
</dbReference>
<accession>A0A5N5I814</accession>
<evidence type="ECO:0000256" key="5">
    <source>
        <dbReference type="ARBA" id="ARBA00023242"/>
    </source>
</evidence>
<evidence type="ECO:0000256" key="4">
    <source>
        <dbReference type="ARBA" id="ARBA00023163"/>
    </source>
</evidence>
<dbReference type="InterPro" id="IPR050655">
    <property type="entry name" value="Plant_B3_domain"/>
</dbReference>